<evidence type="ECO:0000313" key="1">
    <source>
        <dbReference type="EMBL" id="RWQ96743.1"/>
    </source>
</evidence>
<organism evidence="1 2">
    <name type="scientific">Byssochlamys spectabilis</name>
    <name type="common">Paecilomyces variotii</name>
    <dbReference type="NCBI Taxonomy" id="264951"/>
    <lineage>
        <taxon>Eukaryota</taxon>
        <taxon>Fungi</taxon>
        <taxon>Dikarya</taxon>
        <taxon>Ascomycota</taxon>
        <taxon>Pezizomycotina</taxon>
        <taxon>Eurotiomycetes</taxon>
        <taxon>Eurotiomycetidae</taxon>
        <taxon>Eurotiales</taxon>
        <taxon>Thermoascaceae</taxon>
        <taxon>Paecilomyces</taxon>
    </lineage>
</organism>
<dbReference type="GeneID" id="39598174"/>
<dbReference type="AlphaFoldDB" id="A0A443HY78"/>
<comment type="caution">
    <text evidence="1">The sequence shown here is derived from an EMBL/GenBank/DDBJ whole genome shotgun (WGS) entry which is preliminary data.</text>
</comment>
<sequence>MRAGIYALRPRMVVFGELGLDQLFWGPLAATSTVNAHGCQSAIKTLPKAWEELDQAVGHQRSPTFEDEPKLPYVDSQGICKGGSPLAGWLFFFPKVSGSKGMFGLSTTMNANPDRFKPER</sequence>
<dbReference type="Proteomes" id="UP000283841">
    <property type="component" value="Unassembled WGS sequence"/>
</dbReference>
<accession>A0A443HY78</accession>
<protein>
    <submittedName>
        <fullName evidence="1">Uncharacterized protein</fullName>
    </submittedName>
</protein>
<dbReference type="VEuPathDB" id="FungiDB:C8Q69DRAFT_443157"/>
<gene>
    <name evidence="1" type="ORF">C8Q69DRAFT_443157</name>
</gene>
<name>A0A443HY78_BYSSP</name>
<reference evidence="1 2" key="1">
    <citation type="journal article" date="2018" name="Front. Microbiol.">
        <title>Genomic and genetic insights into a cosmopolitan fungus, Paecilomyces variotii (Eurotiales).</title>
        <authorList>
            <person name="Urquhart A.S."/>
            <person name="Mondo S.J."/>
            <person name="Makela M.R."/>
            <person name="Hane J.K."/>
            <person name="Wiebenga A."/>
            <person name="He G."/>
            <person name="Mihaltcheva S."/>
            <person name="Pangilinan J."/>
            <person name="Lipzen A."/>
            <person name="Barry K."/>
            <person name="de Vries R.P."/>
            <person name="Grigoriev I.V."/>
            <person name="Idnurm A."/>
        </authorList>
    </citation>
    <scope>NUCLEOTIDE SEQUENCE [LARGE SCALE GENOMIC DNA]</scope>
    <source>
        <strain evidence="1 2">CBS 101075</strain>
    </source>
</reference>
<dbReference type="RefSeq" id="XP_028486388.1">
    <property type="nucleotide sequence ID" value="XM_028628897.1"/>
</dbReference>
<keyword evidence="2" id="KW-1185">Reference proteome</keyword>
<evidence type="ECO:0000313" key="2">
    <source>
        <dbReference type="Proteomes" id="UP000283841"/>
    </source>
</evidence>
<dbReference type="EMBL" id="RCNU01000003">
    <property type="protein sequence ID" value="RWQ96743.1"/>
    <property type="molecule type" value="Genomic_DNA"/>
</dbReference>
<proteinExistence type="predicted"/>